<sequence length="181" mass="19149">MYVSGKKSKATMKVETEMISITHSVQCQPNRWWEPTHADAIGAITGATSRYVGLPPPNFDSGPANCAPEPVPNTYMAMVKFPVVLPIPNSPLICVFTVASVAPAHACANISSERTAMSLECEVMGQSGVEGVVLPGSADAGLAVALLVRGRMITQSPVVTCLPRSAQGGQFYAGFHVRLDY</sequence>
<comment type="caution">
    <text evidence="1">The sequence shown here is derived from an EMBL/GenBank/DDBJ whole genome shotgun (WGS) entry which is preliminary data.</text>
</comment>
<name>A0A4Q4SS10_9PEZI</name>
<dbReference type="OrthoDB" id="10543417at2759"/>
<gene>
    <name evidence="1" type="ORF">DL764_010828</name>
</gene>
<proteinExistence type="predicted"/>
<accession>A0A4Q4SS10</accession>
<evidence type="ECO:0000313" key="2">
    <source>
        <dbReference type="Proteomes" id="UP000293360"/>
    </source>
</evidence>
<reference evidence="1 2" key="1">
    <citation type="submission" date="2018-06" db="EMBL/GenBank/DDBJ databases">
        <title>Complete Genomes of Monosporascus.</title>
        <authorList>
            <person name="Robinson A.J."/>
            <person name="Natvig D.O."/>
        </authorList>
    </citation>
    <scope>NUCLEOTIDE SEQUENCE [LARGE SCALE GENOMIC DNA]</scope>
    <source>
        <strain evidence="1 2">CBS 110550</strain>
    </source>
</reference>
<dbReference type="AlphaFoldDB" id="A0A4Q4SS10"/>
<keyword evidence="2" id="KW-1185">Reference proteome</keyword>
<dbReference type="EMBL" id="QJNU01001586">
    <property type="protein sequence ID" value="RYO74425.1"/>
    <property type="molecule type" value="Genomic_DNA"/>
</dbReference>
<protein>
    <submittedName>
        <fullName evidence="1">Uncharacterized protein</fullName>
    </submittedName>
</protein>
<evidence type="ECO:0000313" key="1">
    <source>
        <dbReference type="EMBL" id="RYO74425.1"/>
    </source>
</evidence>
<organism evidence="1 2">
    <name type="scientific">Monosporascus ibericus</name>
    <dbReference type="NCBI Taxonomy" id="155417"/>
    <lineage>
        <taxon>Eukaryota</taxon>
        <taxon>Fungi</taxon>
        <taxon>Dikarya</taxon>
        <taxon>Ascomycota</taxon>
        <taxon>Pezizomycotina</taxon>
        <taxon>Sordariomycetes</taxon>
        <taxon>Xylariomycetidae</taxon>
        <taxon>Xylariales</taxon>
        <taxon>Xylariales incertae sedis</taxon>
        <taxon>Monosporascus</taxon>
    </lineage>
</organism>
<dbReference type="Proteomes" id="UP000293360">
    <property type="component" value="Unassembled WGS sequence"/>
</dbReference>